<keyword evidence="5 9" id="KW-0798">TonB box</keyword>
<feature type="signal peptide" evidence="10">
    <location>
        <begin position="1"/>
        <end position="26"/>
    </location>
</feature>
<dbReference type="CDD" id="cd01347">
    <property type="entry name" value="ligand_gated_channel"/>
    <property type="match status" value="1"/>
</dbReference>
<evidence type="ECO:0000256" key="4">
    <source>
        <dbReference type="ARBA" id="ARBA00022692"/>
    </source>
</evidence>
<keyword evidence="7 8" id="KW-0998">Cell outer membrane</keyword>
<keyword evidence="14" id="KW-1185">Reference proteome</keyword>
<dbReference type="Pfam" id="PF00593">
    <property type="entry name" value="TonB_dep_Rec_b-barrel"/>
    <property type="match status" value="1"/>
</dbReference>
<keyword evidence="13" id="KW-0675">Receptor</keyword>
<comment type="subcellular location">
    <subcellularLocation>
        <location evidence="1 8">Cell outer membrane</location>
        <topology evidence="1 8">Multi-pass membrane protein</topology>
    </subcellularLocation>
</comment>
<evidence type="ECO:0000256" key="8">
    <source>
        <dbReference type="PROSITE-ProRule" id="PRU01360"/>
    </source>
</evidence>
<evidence type="ECO:0000256" key="2">
    <source>
        <dbReference type="ARBA" id="ARBA00022448"/>
    </source>
</evidence>
<dbReference type="PROSITE" id="PS52016">
    <property type="entry name" value="TONB_DEPENDENT_REC_3"/>
    <property type="match status" value="1"/>
</dbReference>
<dbReference type="RefSeq" id="WP_376942590.1">
    <property type="nucleotide sequence ID" value="NZ_CP171449.1"/>
</dbReference>
<dbReference type="Gene3D" id="2.40.170.20">
    <property type="entry name" value="TonB-dependent receptor, beta-barrel domain"/>
    <property type="match status" value="1"/>
</dbReference>
<dbReference type="Pfam" id="PF07715">
    <property type="entry name" value="Plug"/>
    <property type="match status" value="1"/>
</dbReference>
<evidence type="ECO:0000256" key="3">
    <source>
        <dbReference type="ARBA" id="ARBA00022452"/>
    </source>
</evidence>
<feature type="domain" description="TonB-dependent receptor-like beta-barrel" evidence="11">
    <location>
        <begin position="284"/>
        <end position="794"/>
    </location>
</feature>
<comment type="similarity">
    <text evidence="8 9">Belongs to the TonB-dependent receptor family.</text>
</comment>
<dbReference type="InterPro" id="IPR000531">
    <property type="entry name" value="Beta-barrel_TonB"/>
</dbReference>
<comment type="caution">
    <text evidence="13">The sequence shown here is derived from an EMBL/GenBank/DDBJ whole genome shotgun (WGS) entry which is preliminary data.</text>
</comment>
<evidence type="ECO:0000259" key="11">
    <source>
        <dbReference type="Pfam" id="PF00593"/>
    </source>
</evidence>
<feature type="chain" id="PRO_5047380817" evidence="10">
    <location>
        <begin position="27"/>
        <end position="833"/>
    </location>
</feature>
<dbReference type="Gene3D" id="2.170.130.10">
    <property type="entry name" value="TonB-dependent receptor, plug domain"/>
    <property type="match status" value="1"/>
</dbReference>
<proteinExistence type="inferred from homology"/>
<accession>A0ABV6SG77</accession>
<organism evidence="13 14">
    <name type="scientific">Azorhizophilus paspali</name>
    <name type="common">Azotobacter paspali</name>
    <dbReference type="NCBI Taxonomy" id="69963"/>
    <lineage>
        <taxon>Bacteria</taxon>
        <taxon>Pseudomonadati</taxon>
        <taxon>Pseudomonadota</taxon>
        <taxon>Gammaproteobacteria</taxon>
        <taxon>Pseudomonadales</taxon>
        <taxon>Pseudomonadaceae</taxon>
        <taxon>Azorhizophilus</taxon>
    </lineage>
</organism>
<evidence type="ECO:0000256" key="9">
    <source>
        <dbReference type="RuleBase" id="RU003357"/>
    </source>
</evidence>
<keyword evidence="6 8" id="KW-0472">Membrane</keyword>
<dbReference type="InterPro" id="IPR039426">
    <property type="entry name" value="TonB-dep_rcpt-like"/>
</dbReference>
<name>A0ABV6SG77_AZOPA</name>
<evidence type="ECO:0000256" key="6">
    <source>
        <dbReference type="ARBA" id="ARBA00023136"/>
    </source>
</evidence>
<keyword evidence="10" id="KW-0732">Signal</keyword>
<evidence type="ECO:0000256" key="7">
    <source>
        <dbReference type="ARBA" id="ARBA00023237"/>
    </source>
</evidence>
<evidence type="ECO:0000256" key="1">
    <source>
        <dbReference type="ARBA" id="ARBA00004571"/>
    </source>
</evidence>
<reference evidence="13 14" key="1">
    <citation type="submission" date="2024-09" db="EMBL/GenBank/DDBJ databases">
        <authorList>
            <person name="Sun Q."/>
            <person name="Mori K."/>
        </authorList>
    </citation>
    <scope>NUCLEOTIDE SEQUENCE [LARGE SCALE GENOMIC DNA]</scope>
    <source>
        <strain evidence="13 14">NCAIM B.01794</strain>
    </source>
</reference>
<dbReference type="Proteomes" id="UP001589891">
    <property type="component" value="Unassembled WGS sequence"/>
</dbReference>
<keyword evidence="3 8" id="KW-1134">Transmembrane beta strand</keyword>
<dbReference type="PANTHER" id="PTHR47234">
    <property type="match status" value="1"/>
</dbReference>
<keyword evidence="4 8" id="KW-0812">Transmembrane</keyword>
<evidence type="ECO:0000313" key="14">
    <source>
        <dbReference type="Proteomes" id="UP001589891"/>
    </source>
</evidence>
<dbReference type="EMBL" id="JBHLSS010000018">
    <property type="protein sequence ID" value="MFC0708532.1"/>
    <property type="molecule type" value="Genomic_DNA"/>
</dbReference>
<evidence type="ECO:0000313" key="13">
    <source>
        <dbReference type="EMBL" id="MFC0708532.1"/>
    </source>
</evidence>
<dbReference type="InterPro" id="IPR012910">
    <property type="entry name" value="Plug_dom"/>
</dbReference>
<dbReference type="InterPro" id="IPR036942">
    <property type="entry name" value="Beta-barrel_TonB_sf"/>
</dbReference>
<keyword evidence="2 8" id="KW-0813">Transport</keyword>
<evidence type="ECO:0000259" key="12">
    <source>
        <dbReference type="Pfam" id="PF07715"/>
    </source>
</evidence>
<evidence type="ECO:0000256" key="5">
    <source>
        <dbReference type="ARBA" id="ARBA00023077"/>
    </source>
</evidence>
<gene>
    <name evidence="13" type="ORF">ACFFGX_02605</name>
</gene>
<sequence length="833" mass="91218">MSEREPIGLKLPGLLLALGLCPLAQAEEVAGDTALQTVTVTSGRTAEKARSNQRTVVESATPIDIINSEQLLKTGRAELSEAISKLLPSFNFGTNIAGVQSTVRPLNNRSLNPAYTVVLVNGKRRHNGSVPASGSTDNSGHNPVDIDMIPISAVERIEVLKDGAGVKYGADGIAGVINIILRSDPAGTHIGTSYGQLYSGRGETAKFEGNSGFAIGDDGFLQISLDARKRGMAYWGEKADPDNRAFFEDDRQAAWDHVRVKNGDPKLKAYNWAFNTEFALGDLARFYSYGTYGERRSEAQNNMRPANGNASIPELFPDGYFPLNNIENIDYSLLLGAKGDASGWDWDLSTVYGRNRNSHASDLTLNPTYGPDSPTSFDDLATFQFEQLSTNLDISHGFEKFPLLNFPVDLEMGLENRWERFRTFDGDPKGYSVGPYTYSQYLADGSLNPLYAAHGPQPMVGAQGAVTIRPEDEADEQRNTSSLYLTLNLHPTKRWSIGLGGRLEHFDDIMENENFSFSVNSRYELTDTLAVRGNFGTGIRAPSLTQIGYTVSDNRTAFNAEGVVVPALRRTIRPDSALAEALGGSELEAERTKSLGLGLTWQPASRTSVTLDLYVIDVDDRIALTENLYDRSGGNGGMGDILAAYGLERTDWINFYTNAFDTRTRGLDLVADHTTDFGRFGEVRWTLGFNWNNTTIRSRKSSTPAGLGSGIELVGHAAEGTLVSAMPHTKTMLGANWSIRDFLVNLMVTRYGSVETWQQNEAQDRTFGHKWITDLDIAYTLFDSLTLSLGGNNIFDVRPDKNGVHQAIGGPEYGNPPFHPGGGAWYTKLAYDF</sequence>
<dbReference type="SUPFAM" id="SSF56935">
    <property type="entry name" value="Porins"/>
    <property type="match status" value="1"/>
</dbReference>
<evidence type="ECO:0000256" key="10">
    <source>
        <dbReference type="SAM" id="SignalP"/>
    </source>
</evidence>
<feature type="domain" description="TonB-dependent receptor plug" evidence="12">
    <location>
        <begin position="57"/>
        <end position="176"/>
    </location>
</feature>
<dbReference type="PANTHER" id="PTHR47234:SF3">
    <property type="entry name" value="SECRETIN_TONB SHORT N-TERMINAL DOMAIN-CONTAINING PROTEIN"/>
    <property type="match status" value="1"/>
</dbReference>
<dbReference type="InterPro" id="IPR037066">
    <property type="entry name" value="Plug_dom_sf"/>
</dbReference>
<protein>
    <submittedName>
        <fullName evidence="13">TonB-dependent receptor plug domain-containing protein</fullName>
    </submittedName>
</protein>